<feature type="transmembrane region" description="Helical" evidence="2">
    <location>
        <begin position="74"/>
        <end position="98"/>
    </location>
</feature>
<keyword evidence="4" id="KW-1185">Reference proteome</keyword>
<dbReference type="EMBL" id="PDCK01000044">
    <property type="protein sequence ID" value="PRQ24199.1"/>
    <property type="molecule type" value="Genomic_DNA"/>
</dbReference>
<dbReference type="Proteomes" id="UP000238479">
    <property type="component" value="Chromosome 6"/>
</dbReference>
<evidence type="ECO:0000256" key="1">
    <source>
        <dbReference type="SAM" id="MobiDB-lite"/>
    </source>
</evidence>
<dbReference type="PANTHER" id="PTHR18966">
    <property type="entry name" value="IONOTROPIC GLUTAMATE RECEPTOR"/>
    <property type="match status" value="1"/>
</dbReference>
<dbReference type="STRING" id="74649.A0A2P6PQJ3"/>
<reference evidence="3 4" key="1">
    <citation type="journal article" date="2018" name="Nat. Genet.">
        <title>The Rosa genome provides new insights in the design of modern roses.</title>
        <authorList>
            <person name="Bendahmane M."/>
        </authorList>
    </citation>
    <scope>NUCLEOTIDE SEQUENCE [LARGE SCALE GENOMIC DNA]</scope>
    <source>
        <strain evidence="4">cv. Old Blush</strain>
    </source>
</reference>
<dbReference type="InterPro" id="IPR015683">
    <property type="entry name" value="Ionotropic_Glu_rcpt"/>
</dbReference>
<protein>
    <submittedName>
        <fullName evidence="3">Uncharacterized protein</fullName>
    </submittedName>
</protein>
<evidence type="ECO:0000313" key="3">
    <source>
        <dbReference type="EMBL" id="PRQ24199.1"/>
    </source>
</evidence>
<name>A0A2P6PQJ3_ROSCH</name>
<evidence type="ECO:0000256" key="2">
    <source>
        <dbReference type="SAM" id="Phobius"/>
    </source>
</evidence>
<keyword evidence="2" id="KW-1133">Transmembrane helix</keyword>
<sequence>MKVNYVVGSYLDPLTVKVFPKGSSLVADMSSAILNVTEGKSILKIEANWIEKERNCQDSSSGNISGNSLGLDSFWGLFLIAGVACVFALIIFFTSFLYKHKHVLMPPDSTASTWRRIRAIFETFDDRDASYYTSRSSQQSKKFTGVGHHGLDASQTSNWPESPFSYTNHRDLDSVFGGQQTPSTAGVSPEPVQTIKLAITI</sequence>
<dbReference type="OMA" id="LKIEANW"/>
<organism evidence="3 4">
    <name type="scientific">Rosa chinensis</name>
    <name type="common">China rose</name>
    <dbReference type="NCBI Taxonomy" id="74649"/>
    <lineage>
        <taxon>Eukaryota</taxon>
        <taxon>Viridiplantae</taxon>
        <taxon>Streptophyta</taxon>
        <taxon>Embryophyta</taxon>
        <taxon>Tracheophyta</taxon>
        <taxon>Spermatophyta</taxon>
        <taxon>Magnoliopsida</taxon>
        <taxon>eudicotyledons</taxon>
        <taxon>Gunneridae</taxon>
        <taxon>Pentapetalae</taxon>
        <taxon>rosids</taxon>
        <taxon>fabids</taxon>
        <taxon>Rosales</taxon>
        <taxon>Rosaceae</taxon>
        <taxon>Rosoideae</taxon>
        <taxon>Rosoideae incertae sedis</taxon>
        <taxon>Rosa</taxon>
    </lineage>
</organism>
<comment type="caution">
    <text evidence="3">The sequence shown here is derived from an EMBL/GenBank/DDBJ whole genome shotgun (WGS) entry which is preliminary data.</text>
</comment>
<evidence type="ECO:0000313" key="4">
    <source>
        <dbReference type="Proteomes" id="UP000238479"/>
    </source>
</evidence>
<proteinExistence type="predicted"/>
<dbReference type="AlphaFoldDB" id="A0A2P6PQJ3"/>
<dbReference type="Gramene" id="PRQ24199">
    <property type="protein sequence ID" value="PRQ24199"/>
    <property type="gene ID" value="RchiOBHm_Chr6g0269771"/>
</dbReference>
<keyword evidence="2" id="KW-0472">Membrane</keyword>
<accession>A0A2P6PQJ3</accession>
<gene>
    <name evidence="3" type="ORF">RchiOBHm_Chr6g0269771</name>
</gene>
<feature type="region of interest" description="Disordered" evidence="1">
    <location>
        <begin position="141"/>
        <end position="160"/>
    </location>
</feature>
<keyword evidence="2" id="KW-0812">Transmembrane</keyword>
<dbReference type="OrthoDB" id="5984008at2759"/>